<evidence type="ECO:0000256" key="1">
    <source>
        <dbReference type="SAM" id="MobiDB-lite"/>
    </source>
</evidence>
<accession>A0A4Z2BSP3</accession>
<feature type="region of interest" description="Disordered" evidence="1">
    <location>
        <begin position="1"/>
        <end position="30"/>
    </location>
</feature>
<name>A0A4Z2BSP3_9TELE</name>
<dbReference type="AlphaFoldDB" id="A0A4Z2BSP3"/>
<gene>
    <name evidence="2" type="ORF">fugu_002516</name>
</gene>
<sequence length="211" mass="23860">MATAKHNLHPITPNPTNLLLPHQNQEETPNPTNLLLPHQNQEELVERSVTQTCLKWVKGITNLREGDQGVLGMLGTILKVVPINLKKLQLDLLLGLSALSESLWSEQHPVTLLTRRKSSASRYRGGRIRKEVKNNRDSPIPKCTVTCSRHPRPVLHKAKQPNSTLRCPKWLSLSLLRVHSLKLQLKPNLKTLIFFSQITPASLTCFDTFNE</sequence>
<organism evidence="2 3">
    <name type="scientific">Takifugu bimaculatus</name>
    <dbReference type="NCBI Taxonomy" id="433685"/>
    <lineage>
        <taxon>Eukaryota</taxon>
        <taxon>Metazoa</taxon>
        <taxon>Chordata</taxon>
        <taxon>Craniata</taxon>
        <taxon>Vertebrata</taxon>
        <taxon>Euteleostomi</taxon>
        <taxon>Actinopterygii</taxon>
        <taxon>Neopterygii</taxon>
        <taxon>Teleostei</taxon>
        <taxon>Neoteleostei</taxon>
        <taxon>Acanthomorphata</taxon>
        <taxon>Eupercaria</taxon>
        <taxon>Tetraodontiformes</taxon>
        <taxon>Tetradontoidea</taxon>
        <taxon>Tetraodontidae</taxon>
        <taxon>Takifugu</taxon>
    </lineage>
</organism>
<evidence type="ECO:0000313" key="3">
    <source>
        <dbReference type="Proteomes" id="UP000516260"/>
    </source>
</evidence>
<evidence type="ECO:0000313" key="2">
    <source>
        <dbReference type="EMBL" id="TNM94340.1"/>
    </source>
</evidence>
<feature type="compositionally biased region" description="Low complexity" evidence="1">
    <location>
        <begin position="9"/>
        <end position="23"/>
    </location>
</feature>
<protein>
    <submittedName>
        <fullName evidence="2">Uncharacterized protein</fullName>
    </submittedName>
</protein>
<keyword evidence="3" id="KW-1185">Reference proteome</keyword>
<reference evidence="2 3" key="1">
    <citation type="submission" date="2019-04" db="EMBL/GenBank/DDBJ databases">
        <title>The sequence and de novo assembly of Takifugu bimaculatus genome using PacBio and Hi-C technologies.</title>
        <authorList>
            <person name="Xu P."/>
            <person name="Liu B."/>
            <person name="Zhou Z."/>
        </authorList>
    </citation>
    <scope>NUCLEOTIDE SEQUENCE [LARGE SCALE GENOMIC DNA]</scope>
    <source>
        <strain evidence="2">TB-2018</strain>
        <tissue evidence="2">Muscle</tissue>
    </source>
</reference>
<proteinExistence type="predicted"/>
<dbReference type="Proteomes" id="UP000516260">
    <property type="component" value="Chromosome 2"/>
</dbReference>
<comment type="caution">
    <text evidence="2">The sequence shown here is derived from an EMBL/GenBank/DDBJ whole genome shotgun (WGS) entry which is preliminary data.</text>
</comment>
<dbReference type="EMBL" id="SWLE01000012">
    <property type="protein sequence ID" value="TNM94340.1"/>
    <property type="molecule type" value="Genomic_DNA"/>
</dbReference>